<dbReference type="PROSITE" id="PS00041">
    <property type="entry name" value="HTH_ARAC_FAMILY_1"/>
    <property type="match status" value="1"/>
</dbReference>
<proteinExistence type="predicted"/>
<accession>A0A918TH58</accession>
<dbReference type="AlphaFoldDB" id="A0A918TH58"/>
<dbReference type="InterPro" id="IPR037923">
    <property type="entry name" value="HTH-like"/>
</dbReference>
<evidence type="ECO:0000313" key="7">
    <source>
        <dbReference type="EMBL" id="GHC45885.1"/>
    </source>
</evidence>
<gene>
    <name evidence="7" type="ORF">GCM10007315_04340</name>
</gene>
<dbReference type="PANTHER" id="PTHR46796:SF13">
    <property type="entry name" value="HTH-TYPE TRANSCRIPTIONAL ACTIVATOR RHAS"/>
    <property type="match status" value="1"/>
</dbReference>
<dbReference type="RefSeq" id="WP_189409905.1">
    <property type="nucleotide sequence ID" value="NZ_BMYJ01000001.1"/>
</dbReference>
<dbReference type="SMART" id="SM00342">
    <property type="entry name" value="HTH_ARAC"/>
    <property type="match status" value="1"/>
</dbReference>
<dbReference type="Pfam" id="PF07883">
    <property type="entry name" value="Cupin_2"/>
    <property type="match status" value="1"/>
</dbReference>
<evidence type="ECO:0000256" key="4">
    <source>
        <dbReference type="ARBA" id="ARBA00023159"/>
    </source>
</evidence>
<keyword evidence="1" id="KW-0963">Cytoplasm</keyword>
<feature type="domain" description="HTH araC/xylS-type" evidence="6">
    <location>
        <begin position="181"/>
        <end position="278"/>
    </location>
</feature>
<evidence type="ECO:0000313" key="8">
    <source>
        <dbReference type="Proteomes" id="UP000638981"/>
    </source>
</evidence>
<keyword evidence="3" id="KW-0238">DNA-binding</keyword>
<dbReference type="SUPFAM" id="SSF46689">
    <property type="entry name" value="Homeodomain-like"/>
    <property type="match status" value="1"/>
</dbReference>
<organism evidence="7 8">
    <name type="scientific">Neogemmobacter tilapiae</name>
    <dbReference type="NCBI Taxonomy" id="875041"/>
    <lineage>
        <taxon>Bacteria</taxon>
        <taxon>Pseudomonadati</taxon>
        <taxon>Pseudomonadota</taxon>
        <taxon>Alphaproteobacteria</taxon>
        <taxon>Rhodobacterales</taxon>
        <taxon>Paracoccaceae</taxon>
        <taxon>Neogemmobacter</taxon>
    </lineage>
</organism>
<dbReference type="Gene3D" id="1.10.10.60">
    <property type="entry name" value="Homeodomain-like"/>
    <property type="match status" value="2"/>
</dbReference>
<keyword evidence="5" id="KW-0804">Transcription</keyword>
<protein>
    <submittedName>
        <fullName evidence="7">AraC family transcriptional regulator</fullName>
    </submittedName>
</protein>
<name>A0A918TH58_9RHOB</name>
<dbReference type="Pfam" id="PF12833">
    <property type="entry name" value="HTH_18"/>
    <property type="match status" value="1"/>
</dbReference>
<dbReference type="EMBL" id="BMYJ01000001">
    <property type="protein sequence ID" value="GHC45885.1"/>
    <property type="molecule type" value="Genomic_DNA"/>
</dbReference>
<evidence type="ECO:0000256" key="2">
    <source>
        <dbReference type="ARBA" id="ARBA00023015"/>
    </source>
</evidence>
<dbReference type="InterPro" id="IPR050204">
    <property type="entry name" value="AraC_XylS_family_regulators"/>
</dbReference>
<reference evidence="7" key="1">
    <citation type="journal article" date="2014" name="Int. J. Syst. Evol. Microbiol.">
        <title>Complete genome sequence of Corynebacterium casei LMG S-19264T (=DSM 44701T), isolated from a smear-ripened cheese.</title>
        <authorList>
            <consortium name="US DOE Joint Genome Institute (JGI-PGF)"/>
            <person name="Walter F."/>
            <person name="Albersmeier A."/>
            <person name="Kalinowski J."/>
            <person name="Ruckert C."/>
        </authorList>
    </citation>
    <scope>NUCLEOTIDE SEQUENCE</scope>
    <source>
        <strain evidence="7">KCTC 23310</strain>
    </source>
</reference>
<dbReference type="InterPro" id="IPR013096">
    <property type="entry name" value="Cupin_2"/>
</dbReference>
<evidence type="ECO:0000259" key="6">
    <source>
        <dbReference type="PROSITE" id="PS01124"/>
    </source>
</evidence>
<dbReference type="SUPFAM" id="SSF51215">
    <property type="entry name" value="Regulatory protein AraC"/>
    <property type="match status" value="1"/>
</dbReference>
<sequence>MDEIEHGPLAQISPGALNLRLTRSTIKMQHSASWRIDKINPVHDLLIGLEGRGEYLIGGERLHLEPGEAIWIPPGTRFVGWNEGQAAFTGIAQHFTLEIFGSTDLLAQLELRQKVRLSKWEMLEPLARHYRQSAPPSSVTLAQHHGFMVLLLAYIDDAFVDWRGASAFQAQGANAIDIAVTVAASRIAAHPLEEGMAENVVAEAPFNPDYFLRAFQKRIGRTPRKFQDFKRMERAMPLLEAGQAVAQVGEAVGYADPYYFSRMFKRVIGLSPRAYVQRVRQSRDGALMQLDEAEQLDALRAVGLGPVS</sequence>
<dbReference type="InterPro" id="IPR018060">
    <property type="entry name" value="HTH_AraC"/>
</dbReference>
<dbReference type="Proteomes" id="UP000638981">
    <property type="component" value="Unassembled WGS sequence"/>
</dbReference>
<dbReference type="InterPro" id="IPR009057">
    <property type="entry name" value="Homeodomain-like_sf"/>
</dbReference>
<dbReference type="PANTHER" id="PTHR46796">
    <property type="entry name" value="HTH-TYPE TRANSCRIPTIONAL ACTIVATOR RHAS-RELATED"/>
    <property type="match status" value="1"/>
</dbReference>
<keyword evidence="8" id="KW-1185">Reference proteome</keyword>
<evidence type="ECO:0000256" key="3">
    <source>
        <dbReference type="ARBA" id="ARBA00023125"/>
    </source>
</evidence>
<evidence type="ECO:0000256" key="1">
    <source>
        <dbReference type="ARBA" id="ARBA00022490"/>
    </source>
</evidence>
<dbReference type="GO" id="GO:0003700">
    <property type="term" value="F:DNA-binding transcription factor activity"/>
    <property type="evidence" value="ECO:0007669"/>
    <property type="project" value="InterPro"/>
</dbReference>
<dbReference type="Gene3D" id="2.60.120.10">
    <property type="entry name" value="Jelly Rolls"/>
    <property type="match status" value="1"/>
</dbReference>
<dbReference type="InterPro" id="IPR018062">
    <property type="entry name" value="HTH_AraC-typ_CS"/>
</dbReference>
<reference evidence="7" key="2">
    <citation type="submission" date="2020-09" db="EMBL/GenBank/DDBJ databases">
        <authorList>
            <person name="Sun Q."/>
            <person name="Kim S."/>
        </authorList>
    </citation>
    <scope>NUCLEOTIDE SEQUENCE</scope>
    <source>
        <strain evidence="7">KCTC 23310</strain>
    </source>
</reference>
<keyword evidence="4" id="KW-0010">Activator</keyword>
<dbReference type="PROSITE" id="PS01124">
    <property type="entry name" value="HTH_ARAC_FAMILY_2"/>
    <property type="match status" value="1"/>
</dbReference>
<dbReference type="InterPro" id="IPR014710">
    <property type="entry name" value="RmlC-like_jellyroll"/>
</dbReference>
<keyword evidence="2" id="KW-0805">Transcription regulation</keyword>
<evidence type="ECO:0000256" key="5">
    <source>
        <dbReference type="ARBA" id="ARBA00023163"/>
    </source>
</evidence>
<dbReference type="GO" id="GO:0043565">
    <property type="term" value="F:sequence-specific DNA binding"/>
    <property type="evidence" value="ECO:0007669"/>
    <property type="project" value="InterPro"/>
</dbReference>
<comment type="caution">
    <text evidence="7">The sequence shown here is derived from an EMBL/GenBank/DDBJ whole genome shotgun (WGS) entry which is preliminary data.</text>
</comment>